<dbReference type="PANTHER" id="PTHR30055">
    <property type="entry name" value="HTH-TYPE TRANSCRIPTIONAL REGULATOR RUTR"/>
    <property type="match status" value="1"/>
</dbReference>
<accession>A0A937UP75</accession>
<keyword evidence="1" id="KW-0805">Transcription regulation</keyword>
<dbReference type="GO" id="GO:0003700">
    <property type="term" value="F:DNA-binding transcription factor activity"/>
    <property type="evidence" value="ECO:0007669"/>
    <property type="project" value="TreeGrafter"/>
</dbReference>
<feature type="DNA-binding region" description="H-T-H motif" evidence="4">
    <location>
        <begin position="42"/>
        <end position="61"/>
    </location>
</feature>
<evidence type="ECO:0000256" key="1">
    <source>
        <dbReference type="ARBA" id="ARBA00023015"/>
    </source>
</evidence>
<evidence type="ECO:0000259" key="5">
    <source>
        <dbReference type="PROSITE" id="PS50977"/>
    </source>
</evidence>
<dbReference type="RefSeq" id="WP_203004639.1">
    <property type="nucleotide sequence ID" value="NZ_JADWYU010000384.1"/>
</dbReference>
<evidence type="ECO:0000256" key="3">
    <source>
        <dbReference type="ARBA" id="ARBA00023163"/>
    </source>
</evidence>
<dbReference type="InterPro" id="IPR036271">
    <property type="entry name" value="Tet_transcr_reg_TetR-rel_C_sf"/>
</dbReference>
<sequence>MYEGSATSTPAGRPLRADARRNYDRILDAAGSAIAQHGAEASLEDIARRAGVGSATLHRHFPSRQTLLEAVFRDRVQTLCATARDLAADLDPERALVAWLRAVAVHIASNRGLAASLMHGARDPARDTTCHALVVSAGDALLANARRAGAVRPDVAIIDLLKLANAVGLATEQEADGAAEAERLLMLSIDGVRPRGARATRTTR</sequence>
<protein>
    <submittedName>
        <fullName evidence="6">TetR/AcrR family transcriptional regulator</fullName>
    </submittedName>
</protein>
<keyword evidence="2 4" id="KW-0238">DNA-binding</keyword>
<evidence type="ECO:0000313" key="7">
    <source>
        <dbReference type="Proteomes" id="UP000604475"/>
    </source>
</evidence>
<keyword evidence="7" id="KW-1185">Reference proteome</keyword>
<dbReference type="Pfam" id="PF00440">
    <property type="entry name" value="TetR_N"/>
    <property type="match status" value="1"/>
</dbReference>
<evidence type="ECO:0000313" key="6">
    <source>
        <dbReference type="EMBL" id="MBL7628787.1"/>
    </source>
</evidence>
<comment type="caution">
    <text evidence="6">The sequence shown here is derived from an EMBL/GenBank/DDBJ whole genome shotgun (WGS) entry which is preliminary data.</text>
</comment>
<gene>
    <name evidence="6" type="ORF">I7412_16820</name>
</gene>
<dbReference type="Proteomes" id="UP000604475">
    <property type="component" value="Unassembled WGS sequence"/>
</dbReference>
<dbReference type="PROSITE" id="PS50977">
    <property type="entry name" value="HTH_TETR_2"/>
    <property type="match status" value="1"/>
</dbReference>
<dbReference type="InterPro" id="IPR009057">
    <property type="entry name" value="Homeodomain-like_sf"/>
</dbReference>
<organism evidence="6 7">
    <name type="scientific">Frankia nepalensis</name>
    <dbReference type="NCBI Taxonomy" id="1836974"/>
    <lineage>
        <taxon>Bacteria</taxon>
        <taxon>Bacillati</taxon>
        <taxon>Actinomycetota</taxon>
        <taxon>Actinomycetes</taxon>
        <taxon>Frankiales</taxon>
        <taxon>Frankiaceae</taxon>
        <taxon>Frankia</taxon>
    </lineage>
</organism>
<dbReference type="GO" id="GO:0000976">
    <property type="term" value="F:transcription cis-regulatory region binding"/>
    <property type="evidence" value="ECO:0007669"/>
    <property type="project" value="TreeGrafter"/>
</dbReference>
<dbReference type="Gene3D" id="1.10.357.10">
    <property type="entry name" value="Tetracycline Repressor, domain 2"/>
    <property type="match status" value="1"/>
</dbReference>
<feature type="domain" description="HTH tetR-type" evidence="5">
    <location>
        <begin position="20"/>
        <end position="79"/>
    </location>
</feature>
<dbReference type="SUPFAM" id="SSF46689">
    <property type="entry name" value="Homeodomain-like"/>
    <property type="match status" value="1"/>
</dbReference>
<dbReference type="PANTHER" id="PTHR30055:SF234">
    <property type="entry name" value="HTH-TYPE TRANSCRIPTIONAL REGULATOR BETI"/>
    <property type="match status" value="1"/>
</dbReference>
<proteinExistence type="predicted"/>
<name>A0A937UP75_9ACTN</name>
<dbReference type="InterPro" id="IPR050109">
    <property type="entry name" value="HTH-type_TetR-like_transc_reg"/>
</dbReference>
<dbReference type="EMBL" id="JAEACQ010000195">
    <property type="protein sequence ID" value="MBL7628787.1"/>
    <property type="molecule type" value="Genomic_DNA"/>
</dbReference>
<dbReference type="Pfam" id="PF21597">
    <property type="entry name" value="TetR_C_43"/>
    <property type="match status" value="1"/>
</dbReference>
<dbReference type="InterPro" id="IPR001647">
    <property type="entry name" value="HTH_TetR"/>
</dbReference>
<dbReference type="SUPFAM" id="SSF48498">
    <property type="entry name" value="Tetracyclin repressor-like, C-terminal domain"/>
    <property type="match status" value="1"/>
</dbReference>
<reference evidence="6" key="1">
    <citation type="submission" date="2020-12" db="EMBL/GenBank/DDBJ databases">
        <title>Genomic characterization of non-nitrogen-fixing Frankia strains.</title>
        <authorList>
            <person name="Carlos-Shanley C."/>
            <person name="Guerra T."/>
            <person name="Hahn D."/>
        </authorList>
    </citation>
    <scope>NUCLEOTIDE SEQUENCE</scope>
    <source>
        <strain evidence="6">CN6</strain>
    </source>
</reference>
<keyword evidence="3" id="KW-0804">Transcription</keyword>
<evidence type="ECO:0000256" key="2">
    <source>
        <dbReference type="ARBA" id="ARBA00023125"/>
    </source>
</evidence>
<dbReference type="PRINTS" id="PR00455">
    <property type="entry name" value="HTHTETR"/>
</dbReference>
<dbReference type="InterPro" id="IPR049445">
    <property type="entry name" value="TetR_SbtR-like_C"/>
</dbReference>
<evidence type="ECO:0000256" key="4">
    <source>
        <dbReference type="PROSITE-ProRule" id="PRU00335"/>
    </source>
</evidence>
<dbReference type="AlphaFoldDB" id="A0A937UP75"/>